<organism evidence="2 3">
    <name type="scientific">Bonamia ostreae</name>
    <dbReference type="NCBI Taxonomy" id="126728"/>
    <lineage>
        <taxon>Eukaryota</taxon>
        <taxon>Sar</taxon>
        <taxon>Rhizaria</taxon>
        <taxon>Endomyxa</taxon>
        <taxon>Ascetosporea</taxon>
        <taxon>Haplosporida</taxon>
        <taxon>Bonamia</taxon>
    </lineage>
</organism>
<comment type="caution">
    <text evidence="2">The sequence shown here is derived from an EMBL/GenBank/DDBJ whole genome shotgun (WGS) entry which is preliminary data.</text>
</comment>
<protein>
    <recommendedName>
        <fullName evidence="4">Transmembrane protein</fullName>
    </recommendedName>
</protein>
<sequence length="216" mass="23598">MPMSRNSDCFFCFIISFFSFLYSFSAAVSFAFFWSSFSSAESFFLLVRLSVLRSTLFPLFSFLLCGAVPLLIFSSSQNSFVFLKASCALENFLGKFGRFERAGSSSSSLAKDRRFFCLRPACGAPVPSFCLVTKTDEGFPGSSAERSSPARFAMSGKGFSRMDILSIVGGCSGLSCSPSSLEVALETCLRDVQQREDGRVRDLPEDGVLSVQPRTA</sequence>
<dbReference type="EMBL" id="JBDODL010000381">
    <property type="protein sequence ID" value="MES1919724.1"/>
    <property type="molecule type" value="Genomic_DNA"/>
</dbReference>
<keyword evidence="1" id="KW-0812">Transmembrane</keyword>
<keyword evidence="1" id="KW-0472">Membrane</keyword>
<keyword evidence="1" id="KW-1133">Transmembrane helix</keyword>
<keyword evidence="3" id="KW-1185">Reference proteome</keyword>
<feature type="transmembrane region" description="Helical" evidence="1">
    <location>
        <begin position="55"/>
        <end position="74"/>
    </location>
</feature>
<reference evidence="2 3" key="1">
    <citation type="journal article" date="2024" name="BMC Biol.">
        <title>Comparative genomics of Ascetosporea gives new insight into the evolutionary basis for animal parasitism in Rhizaria.</title>
        <authorList>
            <person name="Hiltunen Thoren M."/>
            <person name="Onut-Brannstrom I."/>
            <person name="Alfjorden A."/>
            <person name="Peckova H."/>
            <person name="Swords F."/>
            <person name="Hooper C."/>
            <person name="Holzer A.S."/>
            <person name="Bass D."/>
            <person name="Burki F."/>
        </authorList>
    </citation>
    <scope>NUCLEOTIDE SEQUENCE [LARGE SCALE GENOMIC DNA]</scope>
    <source>
        <strain evidence="2">20-A016</strain>
    </source>
</reference>
<gene>
    <name evidence="2" type="ORF">MHBO_001504</name>
</gene>
<feature type="transmembrane region" description="Helical" evidence="1">
    <location>
        <begin position="12"/>
        <end position="35"/>
    </location>
</feature>
<evidence type="ECO:0000313" key="3">
    <source>
        <dbReference type="Proteomes" id="UP001439008"/>
    </source>
</evidence>
<accession>A0ABV2AJT5</accession>
<evidence type="ECO:0008006" key="4">
    <source>
        <dbReference type="Google" id="ProtNLM"/>
    </source>
</evidence>
<proteinExistence type="predicted"/>
<evidence type="ECO:0000313" key="2">
    <source>
        <dbReference type="EMBL" id="MES1919724.1"/>
    </source>
</evidence>
<dbReference type="Proteomes" id="UP001439008">
    <property type="component" value="Unassembled WGS sequence"/>
</dbReference>
<evidence type="ECO:0000256" key="1">
    <source>
        <dbReference type="SAM" id="Phobius"/>
    </source>
</evidence>
<name>A0ABV2AJT5_9EUKA</name>